<organism evidence="1 2">
    <name type="scientific">Caerostris extrusa</name>
    <name type="common">Bark spider</name>
    <name type="synonym">Caerostris bankana</name>
    <dbReference type="NCBI Taxonomy" id="172846"/>
    <lineage>
        <taxon>Eukaryota</taxon>
        <taxon>Metazoa</taxon>
        <taxon>Ecdysozoa</taxon>
        <taxon>Arthropoda</taxon>
        <taxon>Chelicerata</taxon>
        <taxon>Arachnida</taxon>
        <taxon>Araneae</taxon>
        <taxon>Araneomorphae</taxon>
        <taxon>Entelegynae</taxon>
        <taxon>Araneoidea</taxon>
        <taxon>Araneidae</taxon>
        <taxon>Caerostris</taxon>
    </lineage>
</organism>
<evidence type="ECO:0000313" key="1">
    <source>
        <dbReference type="EMBL" id="GIZ04740.1"/>
    </source>
</evidence>
<comment type="caution">
    <text evidence="1">The sequence shown here is derived from an EMBL/GenBank/DDBJ whole genome shotgun (WGS) entry which is preliminary data.</text>
</comment>
<dbReference type="Proteomes" id="UP001054945">
    <property type="component" value="Unassembled WGS sequence"/>
</dbReference>
<protein>
    <submittedName>
        <fullName evidence="1">Uncharacterized protein</fullName>
    </submittedName>
</protein>
<evidence type="ECO:0000313" key="2">
    <source>
        <dbReference type="Proteomes" id="UP001054945"/>
    </source>
</evidence>
<proteinExistence type="predicted"/>
<keyword evidence="2" id="KW-1185">Reference proteome</keyword>
<dbReference type="AlphaFoldDB" id="A0AAV4YCD9"/>
<reference evidence="1 2" key="1">
    <citation type="submission" date="2021-06" db="EMBL/GenBank/DDBJ databases">
        <title>Caerostris extrusa draft genome.</title>
        <authorList>
            <person name="Kono N."/>
            <person name="Arakawa K."/>
        </authorList>
    </citation>
    <scope>NUCLEOTIDE SEQUENCE [LARGE SCALE GENOMIC DNA]</scope>
</reference>
<dbReference type="EMBL" id="BPLR01019131">
    <property type="protein sequence ID" value="GIZ04740.1"/>
    <property type="molecule type" value="Genomic_DNA"/>
</dbReference>
<gene>
    <name evidence="1" type="ORF">CEXT_769821</name>
</gene>
<sequence length="102" mass="11376">MAPPRLEPDTCGTERQSASHSAIQAPLILLLQLSSRQNNRINLIYSIKMALNQNLEVNASQLAIRPPDLKKIKLRLSCLHSGVIPRNSAEVDWCAVPPTYLY</sequence>
<name>A0AAV4YCD9_CAEEX</name>
<accession>A0AAV4YCD9</accession>